<proteinExistence type="predicted"/>
<protein>
    <recommendedName>
        <fullName evidence="3">Ubiquitin-like protease family profile domain-containing protein</fullName>
    </recommendedName>
</protein>
<dbReference type="EMBL" id="NBSK02000001">
    <property type="protein sequence ID" value="KAJ0226573.1"/>
    <property type="molecule type" value="Genomic_DNA"/>
</dbReference>
<evidence type="ECO:0000313" key="1">
    <source>
        <dbReference type="EMBL" id="KAJ0226573.1"/>
    </source>
</evidence>
<reference evidence="1 2" key="1">
    <citation type="journal article" date="2017" name="Nat. Commun.">
        <title>Genome assembly with in vitro proximity ligation data and whole-genome triplication in lettuce.</title>
        <authorList>
            <person name="Reyes-Chin-Wo S."/>
            <person name="Wang Z."/>
            <person name="Yang X."/>
            <person name="Kozik A."/>
            <person name="Arikit S."/>
            <person name="Song C."/>
            <person name="Xia L."/>
            <person name="Froenicke L."/>
            <person name="Lavelle D.O."/>
            <person name="Truco M.J."/>
            <person name="Xia R."/>
            <person name="Zhu S."/>
            <person name="Xu C."/>
            <person name="Xu H."/>
            <person name="Xu X."/>
            <person name="Cox K."/>
            <person name="Korf I."/>
            <person name="Meyers B.C."/>
            <person name="Michelmore R.W."/>
        </authorList>
    </citation>
    <scope>NUCLEOTIDE SEQUENCE [LARGE SCALE GENOMIC DNA]</scope>
    <source>
        <strain evidence="2">cv. Salinas</strain>
        <tissue evidence="1">Seedlings</tissue>
    </source>
</reference>
<comment type="caution">
    <text evidence="1">The sequence shown here is derived from an EMBL/GenBank/DDBJ whole genome shotgun (WGS) entry which is preliminary data.</text>
</comment>
<name>A0A9R1WM61_LACSA</name>
<dbReference type="Proteomes" id="UP000235145">
    <property type="component" value="Unassembled WGS sequence"/>
</dbReference>
<evidence type="ECO:0000313" key="2">
    <source>
        <dbReference type="Proteomes" id="UP000235145"/>
    </source>
</evidence>
<accession>A0A9R1WM61</accession>
<dbReference type="InterPro" id="IPR038765">
    <property type="entry name" value="Papain-like_cys_pep_sf"/>
</dbReference>
<evidence type="ECO:0008006" key="3">
    <source>
        <dbReference type="Google" id="ProtNLM"/>
    </source>
</evidence>
<sequence length="170" mass="20254">MNEKVFHTMRGYVLRRGMMEAMQPGLWVHAHVIDAWTDILNYKEKLKSNSTVNRYFFDTSMVRQFIFDKNIPFNERFHNFESNIKDAMKKDKKLLTFEKVHLCFYQFIKKNHFYIICINLEEPAVDVIDNRNSVAKFSRAYRDAPNELKILFSRYLMRVNHKSASTLGGV</sequence>
<dbReference type="SUPFAM" id="SSF54001">
    <property type="entry name" value="Cysteine proteinases"/>
    <property type="match status" value="1"/>
</dbReference>
<dbReference type="Gene3D" id="3.40.395.10">
    <property type="entry name" value="Adenoviral Proteinase, Chain A"/>
    <property type="match status" value="1"/>
</dbReference>
<gene>
    <name evidence="1" type="ORF">LSAT_V11C100048810</name>
</gene>
<organism evidence="1 2">
    <name type="scientific">Lactuca sativa</name>
    <name type="common">Garden lettuce</name>
    <dbReference type="NCBI Taxonomy" id="4236"/>
    <lineage>
        <taxon>Eukaryota</taxon>
        <taxon>Viridiplantae</taxon>
        <taxon>Streptophyta</taxon>
        <taxon>Embryophyta</taxon>
        <taxon>Tracheophyta</taxon>
        <taxon>Spermatophyta</taxon>
        <taxon>Magnoliopsida</taxon>
        <taxon>eudicotyledons</taxon>
        <taxon>Gunneridae</taxon>
        <taxon>Pentapetalae</taxon>
        <taxon>asterids</taxon>
        <taxon>campanulids</taxon>
        <taxon>Asterales</taxon>
        <taxon>Asteraceae</taxon>
        <taxon>Cichorioideae</taxon>
        <taxon>Cichorieae</taxon>
        <taxon>Lactucinae</taxon>
        <taxon>Lactuca</taxon>
    </lineage>
</organism>
<dbReference type="AlphaFoldDB" id="A0A9R1WM61"/>
<keyword evidence="2" id="KW-1185">Reference proteome</keyword>